<evidence type="ECO:0000256" key="1">
    <source>
        <dbReference type="ARBA" id="ARBA00010641"/>
    </source>
</evidence>
<dbReference type="InterPro" id="IPR013249">
    <property type="entry name" value="RNA_pol_sigma70_r4_t2"/>
</dbReference>
<evidence type="ECO:0000256" key="2">
    <source>
        <dbReference type="ARBA" id="ARBA00023015"/>
    </source>
</evidence>
<keyword evidence="8" id="KW-1185">Reference proteome</keyword>
<dbReference type="RefSeq" id="WP_212493776.1">
    <property type="nucleotide sequence ID" value="NZ_JAFCJH010000027.1"/>
</dbReference>
<accession>A0ABS5FNX9</accession>
<gene>
    <name evidence="7" type="ORF">JQ615_24235</name>
</gene>
<dbReference type="InterPro" id="IPR039425">
    <property type="entry name" value="RNA_pol_sigma-70-like"/>
</dbReference>
<dbReference type="Pfam" id="PF04542">
    <property type="entry name" value="Sigma70_r2"/>
    <property type="match status" value="1"/>
</dbReference>
<comment type="similarity">
    <text evidence="1">Belongs to the sigma-70 factor family. ECF subfamily.</text>
</comment>
<dbReference type="Gene3D" id="1.10.1740.10">
    <property type="match status" value="1"/>
</dbReference>
<dbReference type="Proteomes" id="UP001315278">
    <property type="component" value="Unassembled WGS sequence"/>
</dbReference>
<feature type="domain" description="RNA polymerase sigma factor 70 region 4 type 2" evidence="6">
    <location>
        <begin position="123"/>
        <end position="173"/>
    </location>
</feature>
<keyword evidence="3" id="KW-0731">Sigma factor</keyword>
<dbReference type="PANTHER" id="PTHR43133">
    <property type="entry name" value="RNA POLYMERASE ECF-TYPE SIGMA FACTO"/>
    <property type="match status" value="1"/>
</dbReference>
<keyword evidence="4" id="KW-0804">Transcription</keyword>
<dbReference type="EMBL" id="JAFCJH010000027">
    <property type="protein sequence ID" value="MBR0798501.1"/>
    <property type="molecule type" value="Genomic_DNA"/>
</dbReference>
<evidence type="ECO:0000259" key="5">
    <source>
        <dbReference type="Pfam" id="PF04542"/>
    </source>
</evidence>
<evidence type="ECO:0000259" key="6">
    <source>
        <dbReference type="Pfam" id="PF08281"/>
    </source>
</evidence>
<proteinExistence type="inferred from homology"/>
<evidence type="ECO:0000313" key="8">
    <source>
        <dbReference type="Proteomes" id="UP001315278"/>
    </source>
</evidence>
<reference evidence="8" key="1">
    <citation type="journal article" date="2021" name="ISME J.">
        <title>Evolutionary origin and ecological implication of a unique nif island in free-living Bradyrhizobium lineages.</title>
        <authorList>
            <person name="Tao J."/>
        </authorList>
    </citation>
    <scope>NUCLEOTIDE SEQUENCE [LARGE SCALE GENOMIC DNA]</scope>
    <source>
        <strain evidence="8">SZCCT0434</strain>
    </source>
</reference>
<dbReference type="PANTHER" id="PTHR43133:SF25">
    <property type="entry name" value="RNA POLYMERASE SIGMA FACTOR RFAY-RELATED"/>
    <property type="match status" value="1"/>
</dbReference>
<organism evidence="7 8">
    <name type="scientific">Bradyrhizobium jicamae</name>
    <dbReference type="NCBI Taxonomy" id="280332"/>
    <lineage>
        <taxon>Bacteria</taxon>
        <taxon>Pseudomonadati</taxon>
        <taxon>Pseudomonadota</taxon>
        <taxon>Alphaproteobacteria</taxon>
        <taxon>Hyphomicrobiales</taxon>
        <taxon>Nitrobacteraceae</taxon>
        <taxon>Bradyrhizobium</taxon>
    </lineage>
</organism>
<dbReference type="NCBIfam" id="TIGR02937">
    <property type="entry name" value="sigma70-ECF"/>
    <property type="match status" value="1"/>
</dbReference>
<dbReference type="InterPro" id="IPR036388">
    <property type="entry name" value="WH-like_DNA-bd_sf"/>
</dbReference>
<dbReference type="InterPro" id="IPR013325">
    <property type="entry name" value="RNA_pol_sigma_r2"/>
</dbReference>
<dbReference type="SUPFAM" id="SSF88946">
    <property type="entry name" value="Sigma2 domain of RNA polymerase sigma factors"/>
    <property type="match status" value="1"/>
</dbReference>
<dbReference type="Gene3D" id="1.10.10.10">
    <property type="entry name" value="Winged helix-like DNA-binding domain superfamily/Winged helix DNA-binding domain"/>
    <property type="match status" value="1"/>
</dbReference>
<comment type="caution">
    <text evidence="7">The sequence shown here is derived from an EMBL/GenBank/DDBJ whole genome shotgun (WGS) entry which is preliminary data.</text>
</comment>
<dbReference type="CDD" id="cd06171">
    <property type="entry name" value="Sigma70_r4"/>
    <property type="match status" value="1"/>
</dbReference>
<dbReference type="InterPro" id="IPR007627">
    <property type="entry name" value="RNA_pol_sigma70_r2"/>
</dbReference>
<evidence type="ECO:0000256" key="4">
    <source>
        <dbReference type="ARBA" id="ARBA00023163"/>
    </source>
</evidence>
<evidence type="ECO:0000256" key="3">
    <source>
        <dbReference type="ARBA" id="ARBA00023082"/>
    </source>
</evidence>
<keyword evidence="2" id="KW-0805">Transcription regulation</keyword>
<sequence>MAVKASQDDPEKARRFREAALPYLDDAYTLARYLLRDKADAEDAVQECYLRAFKHFDSYRGPAMKPWLFAILRNVCRAEFARRKTAPTAVEEVPESTDQAPLWHETPETPEKQMLRRFDGDTVRKLIAALAEPFRETFVLREIQNLSYREIADVAAVPVGTVMSRLARARAMLRSAWLAEQEQAK</sequence>
<dbReference type="Pfam" id="PF08281">
    <property type="entry name" value="Sigma70_r4_2"/>
    <property type="match status" value="1"/>
</dbReference>
<dbReference type="SUPFAM" id="SSF88659">
    <property type="entry name" value="Sigma3 and sigma4 domains of RNA polymerase sigma factors"/>
    <property type="match status" value="1"/>
</dbReference>
<evidence type="ECO:0000313" key="7">
    <source>
        <dbReference type="EMBL" id="MBR0798501.1"/>
    </source>
</evidence>
<name>A0ABS5FNX9_9BRAD</name>
<dbReference type="InterPro" id="IPR014284">
    <property type="entry name" value="RNA_pol_sigma-70_dom"/>
</dbReference>
<dbReference type="InterPro" id="IPR013324">
    <property type="entry name" value="RNA_pol_sigma_r3/r4-like"/>
</dbReference>
<protein>
    <submittedName>
        <fullName evidence="7">Sigma-70 family RNA polymerase sigma factor</fullName>
    </submittedName>
</protein>
<feature type="domain" description="RNA polymerase sigma-70 region 2" evidence="5">
    <location>
        <begin position="23"/>
        <end position="84"/>
    </location>
</feature>